<dbReference type="OrthoDB" id="1743261at2759"/>
<keyword evidence="2 5" id="KW-0805">Transcription regulation</keyword>
<evidence type="ECO:0000313" key="8">
    <source>
        <dbReference type="EMBL" id="CAB3379793.1"/>
    </source>
</evidence>
<dbReference type="GO" id="GO:0046983">
    <property type="term" value="F:protein dimerization activity"/>
    <property type="evidence" value="ECO:0007669"/>
    <property type="project" value="InterPro"/>
</dbReference>
<dbReference type="Pfam" id="PF16421">
    <property type="entry name" value="E2F_CC-MB"/>
    <property type="match status" value="1"/>
</dbReference>
<keyword evidence="3 5" id="KW-0238">DNA-binding</keyword>
<comment type="caution">
    <text evidence="8">The sequence shown here is derived from an EMBL/GenBank/DDBJ whole genome shotgun (WGS) entry which is preliminary data.</text>
</comment>
<organism evidence="8 9">
    <name type="scientific">Cloeon dipterum</name>
    <dbReference type="NCBI Taxonomy" id="197152"/>
    <lineage>
        <taxon>Eukaryota</taxon>
        <taxon>Metazoa</taxon>
        <taxon>Ecdysozoa</taxon>
        <taxon>Arthropoda</taxon>
        <taxon>Hexapoda</taxon>
        <taxon>Insecta</taxon>
        <taxon>Pterygota</taxon>
        <taxon>Palaeoptera</taxon>
        <taxon>Ephemeroptera</taxon>
        <taxon>Pisciforma</taxon>
        <taxon>Baetidae</taxon>
        <taxon>Cloeon</taxon>
    </lineage>
</organism>
<feature type="region of interest" description="Disordered" evidence="6">
    <location>
        <begin position="109"/>
        <end position="141"/>
    </location>
</feature>
<dbReference type="GO" id="GO:0000981">
    <property type="term" value="F:DNA-binding transcription factor activity, RNA polymerase II-specific"/>
    <property type="evidence" value="ECO:0007669"/>
    <property type="project" value="TreeGrafter"/>
</dbReference>
<evidence type="ECO:0000259" key="7">
    <source>
        <dbReference type="SMART" id="SM01372"/>
    </source>
</evidence>
<dbReference type="GO" id="GO:0090575">
    <property type="term" value="C:RNA polymerase II transcription regulator complex"/>
    <property type="evidence" value="ECO:0007669"/>
    <property type="project" value="TreeGrafter"/>
</dbReference>
<dbReference type="InterPro" id="IPR032198">
    <property type="entry name" value="E2F_CC-MB"/>
</dbReference>
<gene>
    <name evidence="8" type="ORF">CLODIP_2_CD11555</name>
</gene>
<feature type="compositionally biased region" description="Polar residues" evidence="6">
    <location>
        <begin position="86"/>
        <end position="96"/>
    </location>
</feature>
<feature type="region of interest" description="Disordered" evidence="6">
    <location>
        <begin position="1"/>
        <end position="97"/>
    </location>
</feature>
<name>A0A8S1DIH2_9INSE</name>
<evidence type="ECO:0000256" key="3">
    <source>
        <dbReference type="ARBA" id="ARBA00023125"/>
    </source>
</evidence>
<keyword evidence="9" id="KW-1185">Reference proteome</keyword>
<dbReference type="CDD" id="cd14660">
    <property type="entry name" value="E2F_DD"/>
    <property type="match status" value="1"/>
</dbReference>
<dbReference type="EMBL" id="CADEPI010000195">
    <property type="protein sequence ID" value="CAB3379793.1"/>
    <property type="molecule type" value="Genomic_DNA"/>
</dbReference>
<dbReference type="InterPro" id="IPR036388">
    <property type="entry name" value="WH-like_DNA-bd_sf"/>
</dbReference>
<dbReference type="Pfam" id="PF02319">
    <property type="entry name" value="WHD_E2F_TDP"/>
    <property type="match status" value="1"/>
</dbReference>
<feature type="compositionally biased region" description="Low complexity" evidence="6">
    <location>
        <begin position="176"/>
        <end position="185"/>
    </location>
</feature>
<protein>
    <recommendedName>
        <fullName evidence="7">E2F/DP family winged-helix DNA-binding domain-containing protein</fullName>
    </recommendedName>
</protein>
<dbReference type="FunFam" id="1.10.10.10:FF:000008">
    <property type="entry name" value="E2F transcription factor 1"/>
    <property type="match status" value="1"/>
</dbReference>
<keyword evidence="5" id="KW-0539">Nucleus</keyword>
<dbReference type="Gene3D" id="1.10.10.10">
    <property type="entry name" value="Winged helix-like DNA-binding domain superfamily/Winged helix DNA-binding domain"/>
    <property type="match status" value="1"/>
</dbReference>
<feature type="compositionally biased region" description="Basic and acidic residues" evidence="6">
    <location>
        <begin position="129"/>
        <end position="139"/>
    </location>
</feature>
<dbReference type="InterPro" id="IPR037241">
    <property type="entry name" value="E2F-DP_heterodim"/>
</dbReference>
<evidence type="ECO:0000256" key="6">
    <source>
        <dbReference type="SAM" id="MobiDB-lite"/>
    </source>
</evidence>
<dbReference type="InterPro" id="IPR015633">
    <property type="entry name" value="E2F"/>
</dbReference>
<evidence type="ECO:0000313" key="9">
    <source>
        <dbReference type="Proteomes" id="UP000494165"/>
    </source>
</evidence>
<evidence type="ECO:0000256" key="2">
    <source>
        <dbReference type="ARBA" id="ARBA00023015"/>
    </source>
</evidence>
<dbReference type="SUPFAM" id="SSF144074">
    <property type="entry name" value="E2F-DP heterodimerization region"/>
    <property type="match status" value="1"/>
</dbReference>
<dbReference type="Gene3D" id="6.10.250.540">
    <property type="match status" value="1"/>
</dbReference>
<feature type="domain" description="E2F/DP family winged-helix DNA-binding" evidence="7">
    <location>
        <begin position="196"/>
        <end position="261"/>
    </location>
</feature>
<proteinExistence type="inferred from homology"/>
<dbReference type="PANTHER" id="PTHR12081:SF18">
    <property type="entry name" value="TRANSCRIPTION FACTOR E2F2-RELATED"/>
    <property type="match status" value="1"/>
</dbReference>
<accession>A0A8S1DIH2</accession>
<feature type="region of interest" description="Disordered" evidence="6">
    <location>
        <begin position="367"/>
        <end position="388"/>
    </location>
</feature>
<reference evidence="8 9" key="1">
    <citation type="submission" date="2020-04" db="EMBL/GenBank/DDBJ databases">
        <authorList>
            <person name="Alioto T."/>
            <person name="Alioto T."/>
            <person name="Gomez Garrido J."/>
        </authorList>
    </citation>
    <scope>NUCLEOTIDE SEQUENCE [LARGE SCALE GENOMIC DNA]</scope>
</reference>
<dbReference type="PANTHER" id="PTHR12081">
    <property type="entry name" value="TRANSCRIPTION FACTOR E2F"/>
    <property type="match status" value="1"/>
</dbReference>
<dbReference type="GO" id="GO:0000978">
    <property type="term" value="F:RNA polymerase II cis-regulatory region sequence-specific DNA binding"/>
    <property type="evidence" value="ECO:0007669"/>
    <property type="project" value="InterPro"/>
</dbReference>
<feature type="region of interest" description="Disordered" evidence="6">
    <location>
        <begin position="153"/>
        <end position="195"/>
    </location>
</feature>
<evidence type="ECO:0000256" key="1">
    <source>
        <dbReference type="ARBA" id="ARBA00010940"/>
    </source>
</evidence>
<comment type="similarity">
    <text evidence="1 5">Belongs to the E2F/DP family.</text>
</comment>
<keyword evidence="4 5" id="KW-0804">Transcription</keyword>
<feature type="compositionally biased region" description="Basic and acidic residues" evidence="6">
    <location>
        <begin position="369"/>
        <end position="378"/>
    </location>
</feature>
<dbReference type="SMART" id="SM01372">
    <property type="entry name" value="E2F_TDP"/>
    <property type="match status" value="1"/>
</dbReference>
<dbReference type="SUPFAM" id="SSF46785">
    <property type="entry name" value="Winged helix' DNA-binding domain"/>
    <property type="match status" value="1"/>
</dbReference>
<sequence length="444" mass="47892">MLAGRPKCVQQLPPSPDVAAARIDAPHPSGVVLTPAAAARHPPPPPPAARDALEGGKLASEESESREMPRVSQAPGHSALAAEPGASTSATTTYLPSPSYVLDHEYSQTPQNQMLKPRSATAAAPPLRQDARPVVDIEPKTIVSQQVKRRLVLEGTPPSSSPDSGFKAPKAKKPRTSTASTSSTPSPKPARAEKTRYDTSLGLLTKKFLNLLQTSPDGVIDLNKASEHLSVQKRRIYDITNVLEGIGILEKKSKNNIQWKGGCEGAADGPSAASQLQSELIGLEQHELNLDSLIEKAKTELLVLSEDTRLAYVTYQDLRNLAGLQQQTVLAIKAPPEAELNVPEGPLQMYLRSVTGEIEVFLLPDEESEQKLAPEKLESPTAAQMPEPMLSDMGNDSDMLEPSMLSSMANHDLFIPFELPAGSPDYCFSMDHNEGLSDLFDFHL</sequence>
<comment type="subcellular location">
    <subcellularLocation>
        <location evidence="5">Nucleus</location>
    </subcellularLocation>
</comment>
<evidence type="ECO:0000256" key="4">
    <source>
        <dbReference type="ARBA" id="ARBA00023163"/>
    </source>
</evidence>
<dbReference type="Proteomes" id="UP000494165">
    <property type="component" value="Unassembled WGS sequence"/>
</dbReference>
<dbReference type="InterPro" id="IPR036390">
    <property type="entry name" value="WH_DNA-bd_sf"/>
</dbReference>
<dbReference type="InterPro" id="IPR003316">
    <property type="entry name" value="E2F_WHTH_DNA-bd_dom"/>
</dbReference>
<feature type="compositionally biased region" description="Basic and acidic residues" evidence="6">
    <location>
        <begin position="51"/>
        <end position="69"/>
    </location>
</feature>
<evidence type="ECO:0000256" key="5">
    <source>
        <dbReference type="RuleBase" id="RU003796"/>
    </source>
</evidence>
<dbReference type="AlphaFoldDB" id="A0A8S1DIH2"/>